<dbReference type="InterPro" id="IPR009003">
    <property type="entry name" value="Peptidase_S1_PA"/>
</dbReference>
<reference evidence="1 2" key="1">
    <citation type="journal article" date="2007" name="PLoS Genet.">
        <title>A tale of two oxidation states: bacterial colonization of arsenic-rich environments.</title>
        <authorList>
            <person name="Muller D."/>
            <person name="Medigue C."/>
            <person name="Koechler S."/>
            <person name="Barbe V."/>
            <person name="Barakat M."/>
            <person name="Talla E."/>
            <person name="Bonnefoy V."/>
            <person name="Krin E."/>
            <person name="Arsene-Ploetze F."/>
            <person name="Carapito C."/>
            <person name="Chandler M."/>
            <person name="Cournoyer B."/>
            <person name="Cruveiller S."/>
            <person name="Dossat C."/>
            <person name="Duval S."/>
            <person name="Heymann M."/>
            <person name="Leize E."/>
            <person name="Lieutaud A."/>
            <person name="Lievremont D."/>
            <person name="Makita Y."/>
            <person name="Mangenot S."/>
            <person name="Nitschke W."/>
            <person name="Ortet P."/>
            <person name="Perdrial N."/>
            <person name="Schoepp B."/>
            <person name="Siguier N."/>
            <person name="Simeonova D.D."/>
            <person name="Rouy Z."/>
            <person name="Segurens B."/>
            <person name="Turlin E."/>
            <person name="Vallenet D."/>
            <person name="Van Dorsselaer A."/>
            <person name="Weiss S."/>
            <person name="Weissenbach J."/>
            <person name="Lett M.C."/>
            <person name="Danchin A."/>
            <person name="Bertin P.N."/>
        </authorList>
    </citation>
    <scope>NUCLEOTIDE SEQUENCE [LARGE SCALE GENOMIC DNA]</scope>
    <source>
        <strain evidence="2">ULPAs1</strain>
    </source>
</reference>
<organism evidence="1 2">
    <name type="scientific">Herminiimonas arsenicoxydans</name>
    <dbReference type="NCBI Taxonomy" id="204773"/>
    <lineage>
        <taxon>Bacteria</taxon>
        <taxon>Pseudomonadati</taxon>
        <taxon>Pseudomonadota</taxon>
        <taxon>Betaproteobacteria</taxon>
        <taxon>Burkholderiales</taxon>
        <taxon>Oxalobacteraceae</taxon>
        <taxon>Herminiimonas</taxon>
    </lineage>
</organism>
<evidence type="ECO:0000313" key="2">
    <source>
        <dbReference type="Proteomes" id="UP000006697"/>
    </source>
</evidence>
<dbReference type="HOGENOM" id="CLU_743683_0_0_4"/>
<dbReference type="OrthoDB" id="104542at2"/>
<proteinExistence type="predicted"/>
<dbReference type="EMBL" id="CU207211">
    <property type="protein sequence ID" value="CAL63152.1"/>
    <property type="molecule type" value="Genomic_DNA"/>
</dbReference>
<keyword evidence="2" id="KW-1185">Reference proteome</keyword>
<dbReference type="STRING" id="204773.HEAR3043"/>
<name>A4G9G5_HERAR</name>
<evidence type="ECO:0008006" key="3">
    <source>
        <dbReference type="Google" id="ProtNLM"/>
    </source>
</evidence>
<sequence length="359" mass="38121">MEASEVALALRAWAQENHLYKTEFPIELHPTDEAKDSLFDSAAMSVLAEKTLRSRGGITAIAFNNANNTVTVFTDKSVPAKEQKILPQAVLQQVEINYMHSGTAQAGVPANSAVPAPFSIHNGRYACGSSIHPAKVLGAGTLGCLVRDPSGDIFALTNNHVSGMCNYASNGEKIIAPGHPDIIANGIDPFTIGYHSRSLPMVHGLPDNVDIATNNDAALLKLSDSNLVCSMQGQSYDTPSLTFEMQAGFSVQKVGRTTGLTHGQIIGEIIAPHPVSYSVPGFGNHVSFFERVFAIHSNDPDTPFSQPGDSGSLVTTEMNGDRYAIGIVFAGNNQGMSFALPLIPILANLNVQIVSGHNI</sequence>
<dbReference type="Proteomes" id="UP000006697">
    <property type="component" value="Chromosome"/>
</dbReference>
<gene>
    <name evidence="1" type="ordered locus">HEAR3043</name>
</gene>
<dbReference type="SUPFAM" id="SSF50494">
    <property type="entry name" value="Trypsin-like serine proteases"/>
    <property type="match status" value="1"/>
</dbReference>
<accession>A4G9G5</accession>
<dbReference type="AlphaFoldDB" id="A4G9G5"/>
<protein>
    <recommendedName>
        <fullName evidence="3">Peptidase S1 domain-containing protein</fullName>
    </recommendedName>
</protein>
<evidence type="ECO:0000313" key="1">
    <source>
        <dbReference type="EMBL" id="CAL63152.1"/>
    </source>
</evidence>
<dbReference type="KEGG" id="har:HEAR3043"/>
<dbReference type="eggNOG" id="COG0265">
    <property type="taxonomic scope" value="Bacteria"/>
</dbReference>